<dbReference type="PROSITE" id="PS50089">
    <property type="entry name" value="ZF_RING_2"/>
    <property type="match status" value="1"/>
</dbReference>
<keyword evidence="2" id="KW-0812">Transmembrane</keyword>
<comment type="subcellular location">
    <subcellularLocation>
        <location evidence="1">Membrane</location>
    </subcellularLocation>
</comment>
<evidence type="ECO:0000256" key="2">
    <source>
        <dbReference type="ARBA" id="ARBA00022692"/>
    </source>
</evidence>
<keyword evidence="3" id="KW-0479">Metal-binding</keyword>
<dbReference type="PANTHER" id="PTHR46539:SF9">
    <property type="entry name" value="RING-H2 FINGER PROTEIN ATL56"/>
    <property type="match status" value="1"/>
</dbReference>
<evidence type="ECO:0000313" key="12">
    <source>
        <dbReference type="EMBL" id="GFZ06722.1"/>
    </source>
</evidence>
<evidence type="ECO:0000259" key="11">
    <source>
        <dbReference type="PROSITE" id="PS50089"/>
    </source>
</evidence>
<dbReference type="Gene3D" id="3.30.40.10">
    <property type="entry name" value="Zinc/RING finger domain, C3HC4 (zinc finger)"/>
    <property type="match status" value="1"/>
</dbReference>
<dbReference type="GO" id="GO:0016020">
    <property type="term" value="C:membrane"/>
    <property type="evidence" value="ECO:0007669"/>
    <property type="project" value="UniProtKB-SubCell"/>
</dbReference>
<dbReference type="Proteomes" id="UP000585474">
    <property type="component" value="Unassembled WGS sequence"/>
</dbReference>
<reference evidence="12 13" key="1">
    <citation type="submission" date="2019-07" db="EMBL/GenBank/DDBJ databases">
        <title>De Novo Assembly of kiwifruit Actinidia rufa.</title>
        <authorList>
            <person name="Sugita-Konishi S."/>
            <person name="Sato K."/>
            <person name="Mori E."/>
            <person name="Abe Y."/>
            <person name="Kisaki G."/>
            <person name="Hamano K."/>
            <person name="Suezawa K."/>
            <person name="Otani M."/>
            <person name="Fukuda T."/>
            <person name="Manabe T."/>
            <person name="Gomi K."/>
            <person name="Tabuchi M."/>
            <person name="Akimitsu K."/>
            <person name="Kataoka I."/>
        </authorList>
    </citation>
    <scope>NUCLEOTIDE SEQUENCE [LARGE SCALE GENOMIC DNA]</scope>
    <source>
        <strain evidence="13">cv. Fuchu</strain>
    </source>
</reference>
<evidence type="ECO:0000256" key="10">
    <source>
        <dbReference type="SAM" id="MobiDB-lite"/>
    </source>
</evidence>
<sequence length="154" mass="16874">MPANITQDHRFTTSTTTMMIYSTQTLTPIPIPIQTHKNPAENSSLSSSRPPSRPSSPSCSSSSSASPSPPSSSSSSSSSLENLPRKKYASGSDASVKEDCAVCLEAFRDDEWCRSLPKCLHLFHASCVDRWLTKVADCPGQARFWRLRVGHWGR</sequence>
<comment type="caution">
    <text evidence="12">The sequence shown here is derived from an EMBL/GenBank/DDBJ whole genome shotgun (WGS) entry which is preliminary data.</text>
</comment>
<dbReference type="EMBL" id="BJWL01000018">
    <property type="protein sequence ID" value="GFZ06722.1"/>
    <property type="molecule type" value="Genomic_DNA"/>
</dbReference>
<dbReference type="InterPro" id="IPR013083">
    <property type="entry name" value="Znf_RING/FYVE/PHD"/>
</dbReference>
<name>A0A7J0G7M3_9ERIC</name>
<dbReference type="PANTHER" id="PTHR46539">
    <property type="entry name" value="E3 UBIQUITIN-PROTEIN LIGASE ATL42"/>
    <property type="match status" value="1"/>
</dbReference>
<evidence type="ECO:0000256" key="8">
    <source>
        <dbReference type="ARBA" id="ARBA00024209"/>
    </source>
</evidence>
<evidence type="ECO:0000256" key="4">
    <source>
        <dbReference type="ARBA" id="ARBA00022771"/>
    </source>
</evidence>
<dbReference type="SUPFAM" id="SSF57850">
    <property type="entry name" value="RING/U-box"/>
    <property type="match status" value="1"/>
</dbReference>
<dbReference type="GO" id="GO:0008270">
    <property type="term" value="F:zinc ion binding"/>
    <property type="evidence" value="ECO:0007669"/>
    <property type="project" value="UniProtKB-KW"/>
</dbReference>
<evidence type="ECO:0000256" key="1">
    <source>
        <dbReference type="ARBA" id="ARBA00004370"/>
    </source>
</evidence>
<feature type="region of interest" description="Disordered" evidence="10">
    <location>
        <begin position="30"/>
        <end position="95"/>
    </location>
</feature>
<keyword evidence="5" id="KW-0862">Zinc</keyword>
<organism evidence="12 13">
    <name type="scientific">Actinidia rufa</name>
    <dbReference type="NCBI Taxonomy" id="165716"/>
    <lineage>
        <taxon>Eukaryota</taxon>
        <taxon>Viridiplantae</taxon>
        <taxon>Streptophyta</taxon>
        <taxon>Embryophyta</taxon>
        <taxon>Tracheophyta</taxon>
        <taxon>Spermatophyta</taxon>
        <taxon>Magnoliopsida</taxon>
        <taxon>eudicotyledons</taxon>
        <taxon>Gunneridae</taxon>
        <taxon>Pentapetalae</taxon>
        <taxon>asterids</taxon>
        <taxon>Ericales</taxon>
        <taxon>Actinidiaceae</taxon>
        <taxon>Actinidia</taxon>
    </lineage>
</organism>
<dbReference type="AlphaFoldDB" id="A0A7J0G7M3"/>
<comment type="similarity">
    <text evidence="8">Belongs to the RING-type zinc finger family. ATL subfamily.</text>
</comment>
<dbReference type="Pfam" id="PF13639">
    <property type="entry name" value="zf-RING_2"/>
    <property type="match status" value="1"/>
</dbReference>
<evidence type="ECO:0000256" key="6">
    <source>
        <dbReference type="ARBA" id="ARBA00022989"/>
    </source>
</evidence>
<evidence type="ECO:0000256" key="3">
    <source>
        <dbReference type="ARBA" id="ARBA00022723"/>
    </source>
</evidence>
<gene>
    <name evidence="12" type="ORF">Acr_18g0008920</name>
</gene>
<proteinExistence type="inferred from homology"/>
<keyword evidence="4 9" id="KW-0863">Zinc-finger</keyword>
<evidence type="ECO:0000256" key="5">
    <source>
        <dbReference type="ARBA" id="ARBA00022833"/>
    </source>
</evidence>
<keyword evidence="6" id="KW-1133">Transmembrane helix</keyword>
<dbReference type="InterPro" id="IPR001841">
    <property type="entry name" value="Znf_RING"/>
</dbReference>
<keyword evidence="13" id="KW-1185">Reference proteome</keyword>
<evidence type="ECO:0000256" key="7">
    <source>
        <dbReference type="ARBA" id="ARBA00023136"/>
    </source>
</evidence>
<feature type="domain" description="RING-type" evidence="11">
    <location>
        <begin position="100"/>
        <end position="139"/>
    </location>
</feature>
<dbReference type="OrthoDB" id="8062037at2759"/>
<accession>A0A7J0G7M3</accession>
<evidence type="ECO:0000256" key="9">
    <source>
        <dbReference type="PROSITE-ProRule" id="PRU00175"/>
    </source>
</evidence>
<protein>
    <recommendedName>
        <fullName evidence="11">RING-type domain-containing protein</fullName>
    </recommendedName>
</protein>
<evidence type="ECO:0000313" key="13">
    <source>
        <dbReference type="Proteomes" id="UP000585474"/>
    </source>
</evidence>
<feature type="compositionally biased region" description="Low complexity" evidence="10">
    <location>
        <begin position="43"/>
        <end position="79"/>
    </location>
</feature>
<keyword evidence="7" id="KW-0472">Membrane</keyword>